<organism evidence="3 4">
    <name type="scientific">Capsaspora owczarzaki (strain ATCC 30864)</name>
    <dbReference type="NCBI Taxonomy" id="595528"/>
    <lineage>
        <taxon>Eukaryota</taxon>
        <taxon>Filasterea</taxon>
        <taxon>Capsaspora</taxon>
    </lineage>
</organism>
<keyword evidence="4" id="KW-1185">Reference proteome</keyword>
<name>A0A0D2VWS2_CAPO3</name>
<evidence type="ECO:0000256" key="1">
    <source>
        <dbReference type="SAM" id="Phobius"/>
    </source>
</evidence>
<protein>
    <submittedName>
        <fullName evidence="3">Uncharacterized protein</fullName>
    </submittedName>
</protein>
<dbReference type="EMBL" id="KE346370">
    <property type="protein sequence ID" value="KJE96032.1"/>
    <property type="molecule type" value="Genomic_DNA"/>
</dbReference>
<evidence type="ECO:0000256" key="2">
    <source>
        <dbReference type="SAM" id="SignalP"/>
    </source>
</evidence>
<dbReference type="Proteomes" id="UP000008743">
    <property type="component" value="Unassembled WGS sequence"/>
</dbReference>
<evidence type="ECO:0000313" key="3">
    <source>
        <dbReference type="EMBL" id="KJE96032.1"/>
    </source>
</evidence>
<evidence type="ECO:0000313" key="4">
    <source>
        <dbReference type="Proteomes" id="UP000008743"/>
    </source>
</evidence>
<dbReference type="RefSeq" id="XP_004345153.1">
    <property type="nucleotide sequence ID" value="XM_004345103.1"/>
</dbReference>
<keyword evidence="2" id="KW-0732">Signal</keyword>
<dbReference type="InParanoid" id="A0A0D2VWS2"/>
<keyword evidence="1" id="KW-1133">Transmembrane helix</keyword>
<feature type="signal peptide" evidence="2">
    <location>
        <begin position="1"/>
        <end position="24"/>
    </location>
</feature>
<keyword evidence="1" id="KW-0812">Transmembrane</keyword>
<dbReference type="AlphaFoldDB" id="A0A0D2VWS2"/>
<proteinExistence type="predicted"/>
<reference evidence="4" key="1">
    <citation type="submission" date="2011-02" db="EMBL/GenBank/DDBJ databases">
        <title>The Genome Sequence of Capsaspora owczarzaki ATCC 30864.</title>
        <authorList>
            <person name="Russ C."/>
            <person name="Cuomo C."/>
            <person name="Burger G."/>
            <person name="Gray M.W."/>
            <person name="Holland P.W.H."/>
            <person name="King N."/>
            <person name="Lang F.B.F."/>
            <person name="Roger A.J."/>
            <person name="Ruiz-Trillo I."/>
            <person name="Young S.K."/>
            <person name="Zeng Q."/>
            <person name="Gargeya S."/>
            <person name="Alvarado L."/>
            <person name="Berlin A."/>
            <person name="Chapman S.B."/>
            <person name="Chen Z."/>
            <person name="Freedman E."/>
            <person name="Gellesch M."/>
            <person name="Goldberg J."/>
            <person name="Griggs A."/>
            <person name="Gujja S."/>
            <person name="Heilman E."/>
            <person name="Heiman D."/>
            <person name="Howarth C."/>
            <person name="Mehta T."/>
            <person name="Neiman D."/>
            <person name="Pearson M."/>
            <person name="Roberts A."/>
            <person name="Saif S."/>
            <person name="Shea T."/>
            <person name="Shenoy N."/>
            <person name="Sisk P."/>
            <person name="Stolte C."/>
            <person name="Sykes S."/>
            <person name="White J."/>
            <person name="Yandava C."/>
            <person name="Haas B."/>
            <person name="Nusbaum C."/>
            <person name="Birren B."/>
        </authorList>
    </citation>
    <scope>NUCLEOTIDE SEQUENCE</scope>
    <source>
        <strain evidence="4">ATCC 30864</strain>
    </source>
</reference>
<dbReference type="PhylomeDB" id="A0A0D2VWS2"/>
<feature type="chain" id="PRO_5002254557" evidence="2">
    <location>
        <begin position="25"/>
        <end position="225"/>
    </location>
</feature>
<gene>
    <name evidence="3" type="ORF">CAOG_006404</name>
</gene>
<accession>A0A0D2VWS2</accession>
<keyword evidence="1" id="KW-0472">Membrane</keyword>
<feature type="transmembrane region" description="Helical" evidence="1">
    <location>
        <begin position="202"/>
        <end position="224"/>
    </location>
</feature>
<sequence>MARIATCVLLLVVALAALSKSAMAYDGAFAVFTDGACAGQMVEMQPTTNNVCVQSANLGNYLKLNIISSTQLTYSVNCNAGCAACATTNTANFGACVPITTGKWVKVNVLKHTSLTSTFTTSSGTCAAGTNIVQTSNSGACVAHSGSALFMQAVDLGNSKVWYNAQCVSGCTACRGIGHTPADTCSNINPGMSISFHINSSASLTASVTLIGLAVAVLSALSIFG</sequence>